<dbReference type="Pfam" id="PF11185">
    <property type="entry name" value="DUF2971"/>
    <property type="match status" value="1"/>
</dbReference>
<dbReference type="RefSeq" id="WP_069808867.1">
    <property type="nucleotide sequence ID" value="NZ_CP017305.1"/>
</dbReference>
<dbReference type="STRING" id="274537.BIU88_02660"/>
<name>A0A1D8CYC3_CHLLM</name>
<proteinExistence type="predicted"/>
<dbReference type="AlphaFoldDB" id="A0A1D8CYC3"/>
<keyword evidence="2" id="KW-1185">Reference proteome</keyword>
<dbReference type="InterPro" id="IPR021352">
    <property type="entry name" value="DUF2971"/>
</dbReference>
<protein>
    <recommendedName>
        <fullName evidence="3">DUF2971 domain-containing protein</fullName>
    </recommendedName>
</protein>
<organism evidence="1 2">
    <name type="scientific">Chlorobaculum limnaeum</name>
    <dbReference type="NCBI Taxonomy" id="274537"/>
    <lineage>
        <taxon>Bacteria</taxon>
        <taxon>Pseudomonadati</taxon>
        <taxon>Chlorobiota</taxon>
        <taxon>Chlorobiia</taxon>
        <taxon>Chlorobiales</taxon>
        <taxon>Chlorobiaceae</taxon>
        <taxon>Chlorobaculum</taxon>
    </lineage>
</organism>
<sequence length="273" mass="32127">MNNTPQILYKYVSCDIAKIILETNAIRATPPIDFNDPFEVLPQSMEVTEALGRELINRFESKAFYDVAVKNKDITYQQYLLFLKTYPDKAIQILKDTFMSDDKFVMKVLKGNVEKYSELFGLLCLSAKRDNILMWSHYADNHRGVVIGFDSKKLFRHGYFKVRYSEERCFYNVKDERDINGLMELFATKARMWEYEDEYRALINFHDCIKSSAGIYLYGFNREAIKELIFGIRILESEKVDILRLISDCRNVSVMQANLHDKMFKIEFDDHAL</sequence>
<dbReference type="Proteomes" id="UP000095185">
    <property type="component" value="Chromosome"/>
</dbReference>
<evidence type="ECO:0000313" key="1">
    <source>
        <dbReference type="EMBL" id="AOS83141.1"/>
    </source>
</evidence>
<dbReference type="OrthoDB" id="190848at2"/>
<evidence type="ECO:0008006" key="3">
    <source>
        <dbReference type="Google" id="ProtNLM"/>
    </source>
</evidence>
<accession>A0A1D8CYC3</accession>
<dbReference type="EMBL" id="CP017305">
    <property type="protein sequence ID" value="AOS83141.1"/>
    <property type="molecule type" value="Genomic_DNA"/>
</dbReference>
<evidence type="ECO:0000313" key="2">
    <source>
        <dbReference type="Proteomes" id="UP000095185"/>
    </source>
</evidence>
<gene>
    <name evidence="1" type="ORF">BIU88_02660</name>
</gene>
<dbReference type="KEGG" id="clz:BIU88_02660"/>
<reference evidence="1" key="1">
    <citation type="submission" date="2016-09" db="EMBL/GenBank/DDBJ databases">
        <title>Genome sequence of Chlorobaculum limnaeum.</title>
        <authorList>
            <person name="Liu Z."/>
            <person name="Tank M."/>
            <person name="Bryant D.A."/>
        </authorList>
    </citation>
    <scope>NUCLEOTIDE SEQUENCE [LARGE SCALE GENOMIC DNA]</scope>
    <source>
        <strain evidence="1">DSM 1677</strain>
    </source>
</reference>